<comment type="caution">
    <text evidence="1">The sequence shown here is derived from an EMBL/GenBank/DDBJ whole genome shotgun (WGS) entry which is preliminary data.</text>
</comment>
<keyword evidence="2" id="KW-1185">Reference proteome</keyword>
<protein>
    <submittedName>
        <fullName evidence="1">Uncharacterized protein</fullName>
    </submittedName>
</protein>
<proteinExistence type="predicted"/>
<evidence type="ECO:0000313" key="1">
    <source>
        <dbReference type="EMBL" id="GBP11371.1"/>
    </source>
</evidence>
<accession>A0A4C1TDJ5</accession>
<dbReference type="AlphaFoldDB" id="A0A4C1TDJ5"/>
<dbReference type="Proteomes" id="UP000299102">
    <property type="component" value="Unassembled WGS sequence"/>
</dbReference>
<reference evidence="1 2" key="1">
    <citation type="journal article" date="2019" name="Commun. Biol.">
        <title>The bagworm genome reveals a unique fibroin gene that provides high tensile strength.</title>
        <authorList>
            <person name="Kono N."/>
            <person name="Nakamura H."/>
            <person name="Ohtoshi R."/>
            <person name="Tomita M."/>
            <person name="Numata K."/>
            <person name="Arakawa K."/>
        </authorList>
    </citation>
    <scope>NUCLEOTIDE SEQUENCE [LARGE SCALE GENOMIC DNA]</scope>
</reference>
<sequence length="98" mass="10758">MKELIRWPRGEVAGKSLFENVSQKLARLARNKTVGVSDPTLRTRTCGRPAARANHVYHKGPSKGRTARTWPAQSGRVCGAAKANASLTARCGNRFREL</sequence>
<dbReference type="EMBL" id="BGZK01000046">
    <property type="protein sequence ID" value="GBP11371.1"/>
    <property type="molecule type" value="Genomic_DNA"/>
</dbReference>
<name>A0A4C1TDJ5_EUMVA</name>
<evidence type="ECO:0000313" key="2">
    <source>
        <dbReference type="Proteomes" id="UP000299102"/>
    </source>
</evidence>
<organism evidence="1 2">
    <name type="scientific">Eumeta variegata</name>
    <name type="common">Bagworm moth</name>
    <name type="synonym">Eumeta japonica</name>
    <dbReference type="NCBI Taxonomy" id="151549"/>
    <lineage>
        <taxon>Eukaryota</taxon>
        <taxon>Metazoa</taxon>
        <taxon>Ecdysozoa</taxon>
        <taxon>Arthropoda</taxon>
        <taxon>Hexapoda</taxon>
        <taxon>Insecta</taxon>
        <taxon>Pterygota</taxon>
        <taxon>Neoptera</taxon>
        <taxon>Endopterygota</taxon>
        <taxon>Lepidoptera</taxon>
        <taxon>Glossata</taxon>
        <taxon>Ditrysia</taxon>
        <taxon>Tineoidea</taxon>
        <taxon>Psychidae</taxon>
        <taxon>Oiketicinae</taxon>
        <taxon>Eumeta</taxon>
    </lineage>
</organism>
<gene>
    <name evidence="1" type="ORF">EVAR_92889_1</name>
</gene>